<keyword evidence="2" id="KW-0677">Repeat</keyword>
<feature type="repeat" description="WD" evidence="3">
    <location>
        <begin position="250"/>
        <end position="290"/>
    </location>
</feature>
<dbReference type="PANTHER" id="PTHR44489:SF14">
    <property type="entry name" value="ZINC FINGER CCCH DOMAIN-CONTAINING PROTEIN 59-RELATED"/>
    <property type="match status" value="1"/>
</dbReference>
<comment type="caution">
    <text evidence="7">The sequence shown here is derived from an EMBL/GenBank/DDBJ whole genome shotgun (WGS) entry which is preliminary data.</text>
</comment>
<organism evidence="7 8">
    <name type="scientific">Linum tenue</name>
    <dbReference type="NCBI Taxonomy" id="586396"/>
    <lineage>
        <taxon>Eukaryota</taxon>
        <taxon>Viridiplantae</taxon>
        <taxon>Streptophyta</taxon>
        <taxon>Embryophyta</taxon>
        <taxon>Tracheophyta</taxon>
        <taxon>Spermatophyta</taxon>
        <taxon>Magnoliopsida</taxon>
        <taxon>eudicotyledons</taxon>
        <taxon>Gunneridae</taxon>
        <taxon>Pentapetalae</taxon>
        <taxon>rosids</taxon>
        <taxon>fabids</taxon>
        <taxon>Malpighiales</taxon>
        <taxon>Linaceae</taxon>
        <taxon>Linum</taxon>
    </lineage>
</organism>
<feature type="zinc finger region" description="C3H1-type" evidence="4">
    <location>
        <begin position="15"/>
        <end position="41"/>
    </location>
</feature>
<dbReference type="Pfam" id="PF00642">
    <property type="entry name" value="zf-CCCH"/>
    <property type="match status" value="1"/>
</dbReference>
<proteinExistence type="predicted"/>
<dbReference type="InterPro" id="IPR020472">
    <property type="entry name" value="WD40_PAC1"/>
</dbReference>
<feature type="compositionally biased region" description="Pro residues" evidence="5">
    <location>
        <begin position="43"/>
        <end position="52"/>
    </location>
</feature>
<dbReference type="InterPro" id="IPR036322">
    <property type="entry name" value="WD40_repeat_dom_sf"/>
</dbReference>
<gene>
    <name evidence="7" type="ORF">LITE_LOCUS33117</name>
</gene>
<dbReference type="PRINTS" id="PR00320">
    <property type="entry name" value="GPROTEINBRPT"/>
</dbReference>
<feature type="repeat" description="WD" evidence="3">
    <location>
        <begin position="119"/>
        <end position="160"/>
    </location>
</feature>
<accession>A0AAV0NFL1</accession>
<dbReference type="Pfam" id="PF00400">
    <property type="entry name" value="WD40"/>
    <property type="match status" value="3"/>
</dbReference>
<dbReference type="PANTHER" id="PTHR44489">
    <property type="match status" value="1"/>
</dbReference>
<dbReference type="SMART" id="SM00320">
    <property type="entry name" value="WD40"/>
    <property type="match status" value="5"/>
</dbReference>
<keyword evidence="4" id="KW-0863">Zinc-finger</keyword>
<dbReference type="SMART" id="SM00356">
    <property type="entry name" value="ZnF_C3H1"/>
    <property type="match status" value="2"/>
</dbReference>
<dbReference type="EMBL" id="CAMGYJ010000008">
    <property type="protein sequence ID" value="CAI0457398.1"/>
    <property type="molecule type" value="Genomic_DNA"/>
</dbReference>
<dbReference type="PROSITE" id="PS50082">
    <property type="entry name" value="WD_REPEATS_2"/>
    <property type="match status" value="2"/>
</dbReference>
<dbReference type="InterPro" id="IPR015943">
    <property type="entry name" value="WD40/YVTN_repeat-like_dom_sf"/>
</dbReference>
<keyword evidence="4" id="KW-0862">Zinc</keyword>
<dbReference type="GO" id="GO:0008270">
    <property type="term" value="F:zinc ion binding"/>
    <property type="evidence" value="ECO:0007669"/>
    <property type="project" value="UniProtKB-KW"/>
</dbReference>
<name>A0AAV0NFL1_9ROSI</name>
<evidence type="ECO:0000256" key="3">
    <source>
        <dbReference type="PROSITE-ProRule" id="PRU00221"/>
    </source>
</evidence>
<dbReference type="InterPro" id="IPR001680">
    <property type="entry name" value="WD40_rpt"/>
</dbReference>
<dbReference type="InterPro" id="IPR000571">
    <property type="entry name" value="Znf_CCCH"/>
</dbReference>
<dbReference type="PROSITE" id="PS00678">
    <property type="entry name" value="WD_REPEATS_1"/>
    <property type="match status" value="1"/>
</dbReference>
<dbReference type="Gene3D" id="2.130.10.10">
    <property type="entry name" value="YVTN repeat-like/Quinoprotein amine dehydrogenase"/>
    <property type="match status" value="2"/>
</dbReference>
<evidence type="ECO:0000256" key="4">
    <source>
        <dbReference type="PROSITE-ProRule" id="PRU00723"/>
    </source>
</evidence>
<evidence type="ECO:0000256" key="2">
    <source>
        <dbReference type="ARBA" id="ARBA00022737"/>
    </source>
</evidence>
<evidence type="ECO:0000256" key="1">
    <source>
        <dbReference type="ARBA" id="ARBA00022574"/>
    </source>
</evidence>
<keyword evidence="1 3" id="KW-0853">WD repeat</keyword>
<dbReference type="Gene3D" id="3.30.1370.210">
    <property type="match status" value="1"/>
</dbReference>
<reference evidence="7" key="1">
    <citation type="submission" date="2022-08" db="EMBL/GenBank/DDBJ databases">
        <authorList>
            <person name="Gutierrez-Valencia J."/>
        </authorList>
    </citation>
    <scope>NUCLEOTIDE SEQUENCE</scope>
</reference>
<dbReference type="PROSITE" id="PS50103">
    <property type="entry name" value="ZF_C3H1"/>
    <property type="match status" value="2"/>
</dbReference>
<keyword evidence="8" id="KW-1185">Reference proteome</keyword>
<sequence length="423" mass="44628">MSIHEQIRVPHVKPSSSRSVCRFWQQGICNRNPCKFAHGGELPPRPPPPPPRSSHVYLRGSRSESQSKPVGGSAAPKKHEEKVCRDWKSGNCSRGDDKCRFLHSWSRGEGFSMLARLEGHSNTAVVSGIALPSGSDKLFTGSSDGVVQAWDCTSGKIVGTLNAGGKIGCLITEGEWLFVGLPNVVKAWNLQTGVDCSLTGPTGQVYALEVGMGFLFAGGSPDGVILAWKGGSSSTGEQQGSNPFQPAAALNGHTSAVISIEVGGGGKLFSGSMDGTIKVWDIKTLQCIQTIEKGHDSAVMSLLCYSDFLLSCSLDQKIKVWAATGEDGRFEAVYTHEEGHGAISMCGVEDMDGKPVLLCSWNDDSVGLYELPSFAEKGRMYAKGEVRSIKGGPGGLVFTGDATGLVTVWKLAAGATSGAAMAE</sequence>
<dbReference type="SUPFAM" id="SSF50978">
    <property type="entry name" value="WD40 repeat-like"/>
    <property type="match status" value="1"/>
</dbReference>
<evidence type="ECO:0000313" key="8">
    <source>
        <dbReference type="Proteomes" id="UP001154282"/>
    </source>
</evidence>
<evidence type="ECO:0000313" key="7">
    <source>
        <dbReference type="EMBL" id="CAI0457398.1"/>
    </source>
</evidence>
<feature type="region of interest" description="Disordered" evidence="5">
    <location>
        <begin position="40"/>
        <end position="81"/>
    </location>
</feature>
<dbReference type="Proteomes" id="UP001154282">
    <property type="component" value="Unassembled WGS sequence"/>
</dbReference>
<feature type="domain" description="C3H1-type" evidence="6">
    <location>
        <begin position="15"/>
        <end position="41"/>
    </location>
</feature>
<dbReference type="InterPro" id="IPR044715">
    <property type="entry name" value="WDR86-like"/>
</dbReference>
<dbReference type="PROSITE" id="PS50294">
    <property type="entry name" value="WD_REPEATS_REGION"/>
    <property type="match status" value="1"/>
</dbReference>
<feature type="zinc finger region" description="C3H1-type" evidence="4">
    <location>
        <begin position="78"/>
        <end position="106"/>
    </location>
</feature>
<evidence type="ECO:0000256" key="5">
    <source>
        <dbReference type="SAM" id="MobiDB-lite"/>
    </source>
</evidence>
<dbReference type="AlphaFoldDB" id="A0AAV0NFL1"/>
<feature type="domain" description="C3H1-type" evidence="6">
    <location>
        <begin position="78"/>
        <end position="106"/>
    </location>
</feature>
<evidence type="ECO:0000259" key="6">
    <source>
        <dbReference type="PROSITE" id="PS50103"/>
    </source>
</evidence>
<dbReference type="InterPro" id="IPR019775">
    <property type="entry name" value="WD40_repeat_CS"/>
</dbReference>
<protein>
    <recommendedName>
        <fullName evidence="6">C3H1-type domain-containing protein</fullName>
    </recommendedName>
</protein>
<keyword evidence="4" id="KW-0479">Metal-binding</keyword>